<dbReference type="OrthoDB" id="27862at10239"/>
<gene>
    <name evidence="6" type="ORF">RDJLphi2_gp72</name>
</gene>
<keyword evidence="7" id="KW-1185">Reference proteome</keyword>
<evidence type="ECO:0000256" key="3">
    <source>
        <dbReference type="ARBA" id="ARBA00022801"/>
    </source>
</evidence>
<dbReference type="Gene3D" id="3.90.1720.10">
    <property type="entry name" value="endopeptidase domain like (from Nostoc punctiforme)"/>
    <property type="match status" value="1"/>
</dbReference>
<evidence type="ECO:0000256" key="4">
    <source>
        <dbReference type="ARBA" id="ARBA00022807"/>
    </source>
</evidence>
<evidence type="ECO:0000313" key="6">
    <source>
        <dbReference type="EMBL" id="AKQ75862.1"/>
    </source>
</evidence>
<dbReference type="GO" id="GO:0006508">
    <property type="term" value="P:proteolysis"/>
    <property type="evidence" value="ECO:0007669"/>
    <property type="project" value="UniProtKB-KW"/>
</dbReference>
<name>A0A0K0PVK3_9CAUD</name>
<evidence type="ECO:0000256" key="2">
    <source>
        <dbReference type="ARBA" id="ARBA00022670"/>
    </source>
</evidence>
<dbReference type="GO" id="GO:0008234">
    <property type="term" value="F:cysteine-type peptidase activity"/>
    <property type="evidence" value="ECO:0007669"/>
    <property type="project" value="UniProtKB-KW"/>
</dbReference>
<comment type="similarity">
    <text evidence="1">Belongs to the peptidase C40 family.</text>
</comment>
<accession>A0A0K0PVK3</accession>
<keyword evidence="3" id="KW-0378">Hydrolase</keyword>
<evidence type="ECO:0000259" key="5">
    <source>
        <dbReference type="Pfam" id="PF00877"/>
    </source>
</evidence>
<protein>
    <submittedName>
        <fullName evidence="6">Cell wall peptidase</fullName>
    </submittedName>
</protein>
<evidence type="ECO:0000313" key="7">
    <source>
        <dbReference type="Proteomes" id="UP000223793"/>
    </source>
</evidence>
<reference evidence="7" key="1">
    <citation type="submission" date="2015-07" db="EMBL/GenBank/DDBJ databases">
        <title>Complete genome sequence of Roseophage RDJL phage 2, a siphovirus infects Roseobacter denitrificans OCh114.</title>
        <authorList>
            <person name="Liang Y."/>
            <person name="Zhang Y."/>
            <person name="Zhou C."/>
            <person name="Chen Z."/>
            <person name="Yang S."/>
        </authorList>
    </citation>
    <scope>NUCLEOTIDE SEQUENCE [LARGE SCALE GENOMIC DNA]</scope>
</reference>
<dbReference type="InterPro" id="IPR038765">
    <property type="entry name" value="Papain-like_cys_pep_sf"/>
</dbReference>
<keyword evidence="2" id="KW-0645">Protease</keyword>
<evidence type="ECO:0000256" key="1">
    <source>
        <dbReference type="ARBA" id="ARBA00007074"/>
    </source>
</evidence>
<dbReference type="InterPro" id="IPR000064">
    <property type="entry name" value="NLP_P60_dom"/>
</dbReference>
<dbReference type="Pfam" id="PF00877">
    <property type="entry name" value="NLPC_P60"/>
    <property type="match status" value="1"/>
</dbReference>
<dbReference type="InterPro" id="IPR011929">
    <property type="entry name" value="Phage_pept_NlpC/P60"/>
</dbReference>
<dbReference type="Proteomes" id="UP000223793">
    <property type="component" value="Segment"/>
</dbReference>
<feature type="domain" description="NlpC/P60" evidence="5">
    <location>
        <begin position="46"/>
        <end position="99"/>
    </location>
</feature>
<dbReference type="NCBIfam" id="TIGR02219">
    <property type="entry name" value="phage_NlpC_fam"/>
    <property type="match status" value="1"/>
</dbReference>
<keyword evidence="4" id="KW-0788">Thiol protease</keyword>
<dbReference type="GO" id="GO:0001897">
    <property type="term" value="P:symbiont-mediated cytolysis of host cell"/>
    <property type="evidence" value="ECO:0007669"/>
    <property type="project" value="UniProtKB-ARBA"/>
</dbReference>
<organism evidence="6 7">
    <name type="scientific">Roseobacter phage RDJL Phi 2</name>
    <dbReference type="NCBI Taxonomy" id="1682380"/>
    <lineage>
        <taxon>Viruses</taxon>
        <taxon>Duplodnaviria</taxon>
        <taxon>Heunggongvirae</taxon>
        <taxon>Uroviricota</taxon>
        <taxon>Caudoviricetes</taxon>
        <taxon>Xiamenvirus</taxon>
        <taxon>Xiamenvirus RDJL2</taxon>
    </lineage>
</organism>
<dbReference type="EMBL" id="KT266805">
    <property type="protein sequence ID" value="AKQ75862.1"/>
    <property type="molecule type" value="Genomic_DNA"/>
</dbReference>
<sequence length="108" mass="12515">MRGVWRELYDTEPEAPPPYKPDWYDLLKDDLLLRKASQYLLPLNTLAEALPGDVLVFRMRQNMAAKHCGILVDEGRMVHALTGKDVEEVTVNHVYWKRCVGAFRFPEV</sequence>
<proteinExistence type="inferred from homology"/>
<dbReference type="SUPFAM" id="SSF54001">
    <property type="entry name" value="Cysteine proteinases"/>
    <property type="match status" value="1"/>
</dbReference>